<reference evidence="1 2" key="1">
    <citation type="submission" date="2016-11" db="EMBL/GenBank/DDBJ databases">
        <authorList>
            <person name="Jaros S."/>
            <person name="Januszkiewicz K."/>
            <person name="Wedrychowicz H."/>
        </authorList>
    </citation>
    <scope>NUCLEOTIDE SEQUENCE [LARGE SCALE GENOMIC DNA]</scope>
    <source>
        <strain evidence="1 2">CGMCC 1.10190</strain>
    </source>
</reference>
<gene>
    <name evidence="1" type="ORF">SAMN04488135_11624</name>
</gene>
<protein>
    <submittedName>
        <fullName evidence="1">Uncharacterized protein</fullName>
    </submittedName>
</protein>
<dbReference type="EMBL" id="FQXE01000016">
    <property type="protein sequence ID" value="SHI25341.1"/>
    <property type="molecule type" value="Genomic_DNA"/>
</dbReference>
<dbReference type="AlphaFoldDB" id="A0A1M5ZMD9"/>
<sequence>MAAQETVPRARNEARQNQPSIFSVQVLGFGGEPVGGGGAGLSVQEARYKPNGVVQVTGAADM</sequence>
<evidence type="ECO:0000313" key="2">
    <source>
        <dbReference type="Proteomes" id="UP000184226"/>
    </source>
</evidence>
<keyword evidence="2" id="KW-1185">Reference proteome</keyword>
<proteinExistence type="predicted"/>
<organism evidence="1 2">
    <name type="scientific">Pollutimonas bauzanensis</name>
    <dbReference type="NCBI Taxonomy" id="658167"/>
    <lineage>
        <taxon>Bacteria</taxon>
        <taxon>Pseudomonadati</taxon>
        <taxon>Pseudomonadota</taxon>
        <taxon>Betaproteobacteria</taxon>
        <taxon>Burkholderiales</taxon>
        <taxon>Alcaligenaceae</taxon>
        <taxon>Pollutimonas</taxon>
    </lineage>
</organism>
<dbReference type="STRING" id="658167.SAMN04488135_11624"/>
<dbReference type="Proteomes" id="UP000184226">
    <property type="component" value="Unassembled WGS sequence"/>
</dbReference>
<evidence type="ECO:0000313" key="1">
    <source>
        <dbReference type="EMBL" id="SHI25341.1"/>
    </source>
</evidence>
<accession>A0A1M5ZMD9</accession>
<name>A0A1M5ZMD9_9BURK</name>
<dbReference type="RefSeq" id="WP_143161089.1">
    <property type="nucleotide sequence ID" value="NZ_FQXE01000016.1"/>
</dbReference>